<dbReference type="Proteomes" id="UP000061227">
    <property type="component" value="Unassembled WGS sequence"/>
</dbReference>
<evidence type="ECO:0000313" key="3">
    <source>
        <dbReference type="Proteomes" id="UP000061227"/>
    </source>
</evidence>
<dbReference type="RefSeq" id="WP_059376007.1">
    <property type="nucleotide sequence ID" value="NZ_DF968063.1"/>
</dbReference>
<keyword evidence="2" id="KW-0489">Methyltransferase</keyword>
<accession>A0A3F3H615</accession>
<reference evidence="2 3" key="1">
    <citation type="journal article" date="2015" name="BMC Genomics">
        <title>Comparative genomics of Fructobacillus spp. and Leuconostoc spp. reveals niche-specific evolution of Fructobacillus spp.</title>
        <authorList>
            <person name="Endo A."/>
            <person name="Tanizawa Y."/>
            <person name="Tanaka N."/>
            <person name="Maeno S."/>
            <person name="Kumar H."/>
            <person name="Shiwa Y."/>
            <person name="Okada S."/>
            <person name="Yoshikawa H."/>
            <person name="Dicks L."/>
            <person name="Nakagawa J."/>
            <person name="Arita M."/>
        </authorList>
    </citation>
    <scope>NUCLEOTIDE SEQUENCE [LARGE SCALE GENOMIC DNA]</scope>
    <source>
        <strain evidence="2 3">DSM 15468</strain>
    </source>
</reference>
<name>A0A3F3H615_9LACO</name>
<keyword evidence="2" id="KW-0808">Transferase</keyword>
<dbReference type="STRING" id="220714.SAMN05660469_0320"/>
<feature type="coiled-coil region" evidence="1">
    <location>
        <begin position="56"/>
        <end position="83"/>
    </location>
</feature>
<sequence length="143" mass="14671">MDRKTLYAKPNKKRSYKKWVAMGTIGALFGSVVAFADAPKLSDYFDNGASSLVSIINNIDQQLQTATTQLKSATTALQQEKAAHASDNNKANMAVANISAGASSASNDAQSASSAAKAASTAVGNDYVFGSDGSTPVVSSANS</sequence>
<evidence type="ECO:0000256" key="1">
    <source>
        <dbReference type="SAM" id="Coils"/>
    </source>
</evidence>
<keyword evidence="1" id="KW-0175">Coiled coil</keyword>
<dbReference type="GO" id="GO:0032259">
    <property type="term" value="P:methylation"/>
    <property type="evidence" value="ECO:0007669"/>
    <property type="project" value="UniProtKB-KW"/>
</dbReference>
<evidence type="ECO:0000313" key="2">
    <source>
        <dbReference type="EMBL" id="GAP02369.1"/>
    </source>
</evidence>
<dbReference type="GO" id="GO:0008168">
    <property type="term" value="F:methyltransferase activity"/>
    <property type="evidence" value="ECO:0007669"/>
    <property type="project" value="UniProtKB-KW"/>
</dbReference>
<keyword evidence="3" id="KW-1185">Reference proteome</keyword>
<gene>
    <name evidence="2" type="ORF">FPFC_012490</name>
</gene>
<dbReference type="EMBL" id="DF968063">
    <property type="protein sequence ID" value="GAP02369.1"/>
    <property type="molecule type" value="Genomic_DNA"/>
</dbReference>
<organism evidence="2 3">
    <name type="scientific">Fructobacillus pseudoficulneus</name>
    <dbReference type="NCBI Taxonomy" id="220714"/>
    <lineage>
        <taxon>Bacteria</taxon>
        <taxon>Bacillati</taxon>
        <taxon>Bacillota</taxon>
        <taxon>Bacilli</taxon>
        <taxon>Lactobacillales</taxon>
        <taxon>Lactobacillaceae</taxon>
        <taxon>Fructobacillus</taxon>
    </lineage>
</organism>
<proteinExistence type="predicted"/>
<protein>
    <submittedName>
        <fullName evidence="2">Methyltransferase type 11</fullName>
    </submittedName>
</protein>
<dbReference type="AlphaFoldDB" id="A0A3F3H615"/>